<accession>A0A285TPZ7</accession>
<dbReference type="FunFam" id="1.10.10.10:FF:000001">
    <property type="entry name" value="LysR family transcriptional regulator"/>
    <property type="match status" value="1"/>
</dbReference>
<dbReference type="GO" id="GO:0003700">
    <property type="term" value="F:DNA-binding transcription factor activity"/>
    <property type="evidence" value="ECO:0007669"/>
    <property type="project" value="InterPro"/>
</dbReference>
<dbReference type="CDD" id="cd05466">
    <property type="entry name" value="PBP2_LTTR_substrate"/>
    <property type="match status" value="1"/>
</dbReference>
<dbReference type="GO" id="GO:0003677">
    <property type="term" value="F:DNA binding"/>
    <property type="evidence" value="ECO:0007669"/>
    <property type="project" value="UniProtKB-KW"/>
</dbReference>
<dbReference type="RefSeq" id="WP_161946740.1">
    <property type="nucleotide sequence ID" value="NZ_OBMQ01000018.1"/>
</dbReference>
<feature type="domain" description="HTH lysR-type" evidence="5">
    <location>
        <begin position="1"/>
        <end position="58"/>
    </location>
</feature>
<dbReference type="Pfam" id="PF03466">
    <property type="entry name" value="LysR_substrate"/>
    <property type="match status" value="1"/>
</dbReference>
<dbReference type="Gene3D" id="1.10.10.10">
    <property type="entry name" value="Winged helix-like DNA-binding domain superfamily/Winged helix DNA-binding domain"/>
    <property type="match status" value="1"/>
</dbReference>
<gene>
    <name evidence="6" type="ORF">SAMN05880501_11822</name>
</gene>
<evidence type="ECO:0000256" key="2">
    <source>
        <dbReference type="ARBA" id="ARBA00023015"/>
    </source>
</evidence>
<dbReference type="GO" id="GO:0005829">
    <property type="term" value="C:cytosol"/>
    <property type="evidence" value="ECO:0007669"/>
    <property type="project" value="TreeGrafter"/>
</dbReference>
<dbReference type="Pfam" id="PF00126">
    <property type="entry name" value="HTH_1"/>
    <property type="match status" value="1"/>
</dbReference>
<dbReference type="InterPro" id="IPR050950">
    <property type="entry name" value="HTH-type_LysR_regulators"/>
</dbReference>
<keyword evidence="2" id="KW-0805">Transcription regulation</keyword>
<keyword evidence="3 6" id="KW-0238">DNA-binding</keyword>
<dbReference type="PRINTS" id="PR00039">
    <property type="entry name" value="HTHLYSR"/>
</dbReference>
<dbReference type="PROSITE" id="PS50931">
    <property type="entry name" value="HTH_LYSR"/>
    <property type="match status" value="1"/>
</dbReference>
<proteinExistence type="inferred from homology"/>
<dbReference type="InterPro" id="IPR036390">
    <property type="entry name" value="WH_DNA-bd_sf"/>
</dbReference>
<keyword evidence="4" id="KW-0804">Transcription</keyword>
<dbReference type="InterPro" id="IPR005119">
    <property type="entry name" value="LysR_subst-bd"/>
</dbReference>
<dbReference type="SUPFAM" id="SSF53850">
    <property type="entry name" value="Periplasmic binding protein-like II"/>
    <property type="match status" value="1"/>
</dbReference>
<comment type="similarity">
    <text evidence="1">Belongs to the LysR transcriptional regulatory family.</text>
</comment>
<evidence type="ECO:0000256" key="1">
    <source>
        <dbReference type="ARBA" id="ARBA00009437"/>
    </source>
</evidence>
<evidence type="ECO:0000256" key="3">
    <source>
        <dbReference type="ARBA" id="ARBA00023125"/>
    </source>
</evidence>
<dbReference type="InterPro" id="IPR000847">
    <property type="entry name" value="LysR_HTH_N"/>
</dbReference>
<dbReference type="PANTHER" id="PTHR30419">
    <property type="entry name" value="HTH-TYPE TRANSCRIPTIONAL REGULATOR YBHD"/>
    <property type="match status" value="1"/>
</dbReference>
<dbReference type="InterPro" id="IPR036388">
    <property type="entry name" value="WH-like_DNA-bd_sf"/>
</dbReference>
<dbReference type="EMBL" id="OBMQ01000018">
    <property type="protein sequence ID" value="SOC25110.1"/>
    <property type="molecule type" value="Genomic_DNA"/>
</dbReference>
<protein>
    <submittedName>
        <fullName evidence="6">DNA-binding transcriptional LysR family regulator</fullName>
    </submittedName>
</protein>
<dbReference type="Proteomes" id="UP000219636">
    <property type="component" value="Unassembled WGS sequence"/>
</dbReference>
<evidence type="ECO:0000313" key="7">
    <source>
        <dbReference type="Proteomes" id="UP000219636"/>
    </source>
</evidence>
<reference evidence="7" key="1">
    <citation type="submission" date="2017-08" db="EMBL/GenBank/DDBJ databases">
        <authorList>
            <person name="Varghese N."/>
            <person name="Submissions S."/>
        </authorList>
    </citation>
    <scope>NUCLEOTIDE SEQUENCE [LARGE SCALE GENOMIC DNA]</scope>
    <source>
        <strain evidence="7">JC22</strain>
    </source>
</reference>
<dbReference type="Gene3D" id="3.40.190.290">
    <property type="match status" value="1"/>
</dbReference>
<evidence type="ECO:0000256" key="4">
    <source>
        <dbReference type="ARBA" id="ARBA00023163"/>
    </source>
</evidence>
<name>A0A285TPZ7_9BACL</name>
<evidence type="ECO:0000259" key="5">
    <source>
        <dbReference type="PROSITE" id="PS50931"/>
    </source>
</evidence>
<organism evidence="6 7">
    <name type="scientific">Ureibacillus xyleni</name>
    <dbReference type="NCBI Taxonomy" id="614648"/>
    <lineage>
        <taxon>Bacteria</taxon>
        <taxon>Bacillati</taxon>
        <taxon>Bacillota</taxon>
        <taxon>Bacilli</taxon>
        <taxon>Bacillales</taxon>
        <taxon>Caryophanaceae</taxon>
        <taxon>Ureibacillus</taxon>
    </lineage>
</organism>
<sequence length="279" mass="31519">MNLQQMNYVKVIAETKSINKASKSLHISQPALTKQLKLLEKELGTTLFKRSKSGVLLTSDGDIFLREAEIILDHVTRLKQRFTKKDVKKTIKIAALPSIANNLLPEIIQKFNSLEYKVVLHVVGTSQEIENLLLAKEIDVGFGQDVKEKDYVYTFLNEPYFVIALASSEFSKVPSISLAQLTEQNLILPTSPCDIRNSLDQYLRQEDIVLNNTMEIGENDVILKLVKNGVGVTILPEMSIRRLEQGLKAIPLIDNEFSRKISLLTYSTNIFTLVNESLR</sequence>
<dbReference type="SUPFAM" id="SSF46785">
    <property type="entry name" value="Winged helix' DNA-binding domain"/>
    <property type="match status" value="1"/>
</dbReference>
<dbReference type="AlphaFoldDB" id="A0A285TPZ7"/>
<evidence type="ECO:0000313" key="6">
    <source>
        <dbReference type="EMBL" id="SOC25110.1"/>
    </source>
</evidence>
<keyword evidence="7" id="KW-1185">Reference proteome</keyword>